<comment type="caution">
    <text evidence="1">The sequence shown here is derived from an EMBL/GenBank/DDBJ whole genome shotgun (WGS) entry which is preliminary data.</text>
</comment>
<keyword evidence="2" id="KW-1185">Reference proteome</keyword>
<protein>
    <recommendedName>
        <fullName evidence="3">Tetratricopeptide repeat protein</fullName>
    </recommendedName>
</protein>
<dbReference type="InterPro" id="IPR011990">
    <property type="entry name" value="TPR-like_helical_dom_sf"/>
</dbReference>
<dbReference type="Proteomes" id="UP000471640">
    <property type="component" value="Unassembled WGS sequence"/>
</dbReference>
<accession>A0A6P1DZR0</accession>
<organism evidence="1 2">
    <name type="scientific">Thiorhodococcus mannitoliphagus</name>
    <dbReference type="NCBI Taxonomy" id="329406"/>
    <lineage>
        <taxon>Bacteria</taxon>
        <taxon>Pseudomonadati</taxon>
        <taxon>Pseudomonadota</taxon>
        <taxon>Gammaproteobacteria</taxon>
        <taxon>Chromatiales</taxon>
        <taxon>Chromatiaceae</taxon>
        <taxon>Thiorhodococcus</taxon>
    </lineage>
</organism>
<reference evidence="2" key="1">
    <citation type="journal article" date="2020" name="Microbiol. Resour. Announc.">
        <title>Draft Genome Sequences of Thiorhodococcus mannitoliphagus and Thiorhodococcus minor, Purple Sulfur Photosynthetic Bacteria in the Gammaproteobacterial Family Chromatiaceae.</title>
        <authorList>
            <person name="Aviles F.A."/>
            <person name="Meyer T.E."/>
            <person name="Kyndt J.A."/>
        </authorList>
    </citation>
    <scope>NUCLEOTIDE SEQUENCE [LARGE SCALE GENOMIC DNA]</scope>
    <source>
        <strain evidence="2">DSM 18266</strain>
    </source>
</reference>
<reference evidence="1 2" key="2">
    <citation type="submission" date="2020-02" db="EMBL/GenBank/DDBJ databases">
        <title>Genome sequences of Thiorhodococcus mannitoliphagus and Thiorhodococcus minor, purple sulfur photosynthetic bacteria in the gammaproteobacterial family, Chromatiaceae.</title>
        <authorList>
            <person name="Aviles F.A."/>
            <person name="Meyer T.E."/>
            <person name="Kyndt J.A."/>
        </authorList>
    </citation>
    <scope>NUCLEOTIDE SEQUENCE [LARGE SCALE GENOMIC DNA]</scope>
    <source>
        <strain evidence="1 2">DSM 18266</strain>
    </source>
</reference>
<dbReference type="AlphaFoldDB" id="A0A6P1DZR0"/>
<evidence type="ECO:0000313" key="1">
    <source>
        <dbReference type="EMBL" id="NEX22980.1"/>
    </source>
</evidence>
<name>A0A6P1DZR0_9GAMM</name>
<evidence type="ECO:0008006" key="3">
    <source>
        <dbReference type="Google" id="ProtNLM"/>
    </source>
</evidence>
<proteinExistence type="predicted"/>
<sequence>MAKSRKAKGPPLELALERGEKFFQKGNFPLAQRELEAALGLGVSEAQAREISDKLEVCAREVALLEGREAIKRARKLEKKGQYRDALEQFEKALVIEHEDWIEERIAALRLALSQAEAADLLDAVAEDEDPQVRLAAYDKALTTGADPAVAEQRANCLVELERFDEAIAQYAAAPLSSDLSRYRQGYACAAVGRYLDALAAWRGIEAGSQGLAGQVEQLLPFACREAERSASCATRADGYAIITEMAHRIDPAEKSARLEAWEAHATCSQLDALWEEERFDEMVPLLPSLGQPPDRAALAMHAKVSFKRAERDAEHLESAVGLWLTAVYDDDLLDALTVHGAASAPLDRQAVRDRLVERLGALVAGHAKQGRLSPRVQGIWRMDERIIRQLSGLPVQGVPPACYPCTPGFALHHGLADAIFAFLDAQPSPPPDSGIDLLELRACFGATGEAMMWMEAGEEERALAAIPRDIDNDLVRYCRERIALACGMAKARRGEPQIKRYFLDALPLLQAEPKRAQEILGLAYADKPSAFFEGLADALEALCGRLDHPDLPQAAAHAMGIKAVAMLNRGINPAIAQKLLERALEIFPESELAGSTLDALEERRIGKDIEKAFKRQNSLRAAKLVLTSNDPGNRDFFFENMELWYHQAQQMERPMRAALLAEVHESCRLVDVSHSLTRKVADAISELKSH</sequence>
<dbReference type="EMBL" id="JAAIJR010000145">
    <property type="protein sequence ID" value="NEX22980.1"/>
    <property type="molecule type" value="Genomic_DNA"/>
</dbReference>
<evidence type="ECO:0000313" key="2">
    <source>
        <dbReference type="Proteomes" id="UP000471640"/>
    </source>
</evidence>
<dbReference type="Gene3D" id="1.25.40.10">
    <property type="entry name" value="Tetratricopeptide repeat domain"/>
    <property type="match status" value="1"/>
</dbReference>
<dbReference type="RefSeq" id="WP_164656184.1">
    <property type="nucleotide sequence ID" value="NZ_JAAIJR010000145.1"/>
</dbReference>
<dbReference type="SUPFAM" id="SSF48452">
    <property type="entry name" value="TPR-like"/>
    <property type="match status" value="1"/>
</dbReference>
<gene>
    <name evidence="1" type="ORF">G3480_22210</name>
</gene>